<keyword evidence="1" id="KW-1133">Transmembrane helix</keyword>
<dbReference type="Pfam" id="PF07963">
    <property type="entry name" value="N_methyl"/>
    <property type="match status" value="1"/>
</dbReference>
<sequence>MKGFTLIEVLIAIVIVGVSFTVLFELLYRGQKDLSEAKNLFYNFLIVDGKLKQGDLSNLSITTREINVMSLPILERTYEKNGVYIRTYQPK</sequence>
<protein>
    <submittedName>
        <fullName evidence="2">Type II secretion system protein</fullName>
    </submittedName>
</protein>
<proteinExistence type="predicted"/>
<feature type="transmembrane region" description="Helical" evidence="1">
    <location>
        <begin position="6"/>
        <end position="28"/>
    </location>
</feature>
<keyword evidence="1" id="KW-0812">Transmembrane</keyword>
<keyword evidence="1" id="KW-0472">Membrane</keyword>
<dbReference type="NCBIfam" id="TIGR02532">
    <property type="entry name" value="IV_pilin_GFxxxE"/>
    <property type="match status" value="1"/>
</dbReference>
<comment type="caution">
    <text evidence="2">The sequence shown here is derived from an EMBL/GenBank/DDBJ whole genome shotgun (WGS) entry which is preliminary data.</text>
</comment>
<dbReference type="EMBL" id="DSFC01000244">
    <property type="protein sequence ID" value="HEV09595.1"/>
    <property type="molecule type" value="Genomic_DNA"/>
</dbReference>
<evidence type="ECO:0000256" key="1">
    <source>
        <dbReference type="SAM" id="Phobius"/>
    </source>
</evidence>
<gene>
    <name evidence="2" type="ORF">ENO34_04255</name>
</gene>
<evidence type="ECO:0000313" key="2">
    <source>
        <dbReference type="EMBL" id="HEV09595.1"/>
    </source>
</evidence>
<name>A0A831YB96_9AQUI</name>
<organism evidence="2">
    <name type="scientific">Sulfurihydrogenibium azorense</name>
    <dbReference type="NCBI Taxonomy" id="309806"/>
    <lineage>
        <taxon>Bacteria</taxon>
        <taxon>Pseudomonadati</taxon>
        <taxon>Aquificota</taxon>
        <taxon>Aquificia</taxon>
        <taxon>Aquificales</taxon>
        <taxon>Hydrogenothermaceae</taxon>
        <taxon>Sulfurihydrogenibium</taxon>
    </lineage>
</organism>
<reference evidence="2" key="1">
    <citation type="journal article" date="2020" name="mSystems">
        <title>Genome- and Community-Level Interaction Insights into Carbon Utilization and Element Cycling Functions of Hydrothermarchaeota in Hydrothermal Sediment.</title>
        <authorList>
            <person name="Zhou Z."/>
            <person name="Liu Y."/>
            <person name="Xu W."/>
            <person name="Pan J."/>
            <person name="Luo Z.H."/>
            <person name="Li M."/>
        </authorList>
    </citation>
    <scope>NUCLEOTIDE SEQUENCE [LARGE SCALE GENOMIC DNA]</scope>
    <source>
        <strain evidence="2">SpSt-1257</strain>
    </source>
</reference>
<dbReference type="InterPro" id="IPR012902">
    <property type="entry name" value="N_methyl_site"/>
</dbReference>
<dbReference type="Proteomes" id="UP000885621">
    <property type="component" value="Unassembled WGS sequence"/>
</dbReference>
<dbReference type="AlphaFoldDB" id="A0A831YB96"/>
<accession>A0A831YB96</accession>